<dbReference type="InterPro" id="IPR058624">
    <property type="entry name" value="MdtA-like_HH"/>
</dbReference>
<dbReference type="Gene3D" id="1.10.287.470">
    <property type="entry name" value="Helix hairpin bin"/>
    <property type="match status" value="1"/>
</dbReference>
<evidence type="ECO:0000313" key="7">
    <source>
        <dbReference type="EMBL" id="ACS79014.1"/>
    </source>
</evidence>
<dbReference type="InterPro" id="IPR006143">
    <property type="entry name" value="RND_pump_MFP"/>
</dbReference>
<comment type="similarity">
    <text evidence="1">Belongs to the membrane fusion protein (MFP) (TC 8.A.1) family.</text>
</comment>
<dbReference type="Pfam" id="PF25876">
    <property type="entry name" value="HH_MFP_RND"/>
    <property type="match status" value="1"/>
</dbReference>
<dbReference type="Pfam" id="PF25989">
    <property type="entry name" value="YknX_C"/>
    <property type="match status" value="1"/>
</dbReference>
<dbReference type="Pfam" id="PF25917">
    <property type="entry name" value="BSH_RND"/>
    <property type="match status" value="1"/>
</dbReference>
<feature type="coiled-coil region" evidence="2">
    <location>
        <begin position="108"/>
        <end position="156"/>
    </location>
</feature>
<evidence type="ECO:0000259" key="6">
    <source>
        <dbReference type="Pfam" id="PF25989"/>
    </source>
</evidence>
<sequence length="346" mass="37496">MQNKHMIPLMLSVLLLALCGCESDKQTEANTAAPERSVRVGTVEVAPVTIKDILTLPGETEPDKDVCVSSESAGTVVWLGVKEGDHVKKGQLIARLDGASSGAKFDRAKAAKKLAAEQLRRRKELLKKGVLAQEEYDQIKAELEQSEASLKEMLVNVEYGIVRAPIAGIINKRYVDRGERLEVGSNVVDIVDSSIIKTIINVPEMDISYIKKGQKVTVSVDALPGKTWEGVIDFVSFKADKFSKTFETKVITDNSAGEIRAGMLGRVSLLRRTVTDAVTTPLSAIINQGGERIIYVEKDGVAQVRTIELGVIDGDRAQITKGLKAGEKLITAGHTMVEDGTKVVTQ</sequence>
<organism evidence="7 8">
    <name type="scientific">Maridesulfovibrio salexigens (strain ATCC 14822 / DSM 2638 / NCIMB 8403 / VKM B-1763)</name>
    <name type="common">Desulfovibrio salexigens</name>
    <dbReference type="NCBI Taxonomy" id="526222"/>
    <lineage>
        <taxon>Bacteria</taxon>
        <taxon>Pseudomonadati</taxon>
        <taxon>Thermodesulfobacteriota</taxon>
        <taxon>Desulfovibrionia</taxon>
        <taxon>Desulfovibrionales</taxon>
        <taxon>Desulfovibrionaceae</taxon>
        <taxon>Maridesulfovibrio</taxon>
    </lineage>
</organism>
<reference evidence="7 8" key="1">
    <citation type="submission" date="2009-06" db="EMBL/GenBank/DDBJ databases">
        <title>Complete sequence of Desulfovibrio salexigens DSM 2638.</title>
        <authorList>
            <consortium name="US DOE Joint Genome Institute"/>
            <person name="Lucas S."/>
            <person name="Copeland A."/>
            <person name="Lapidus A."/>
            <person name="Glavina del Rio T."/>
            <person name="Tice H."/>
            <person name="Bruce D."/>
            <person name="Goodwin L."/>
            <person name="Pitluck S."/>
            <person name="Munk A.C."/>
            <person name="Brettin T."/>
            <person name="Detter J.C."/>
            <person name="Han C."/>
            <person name="Tapia R."/>
            <person name="Larimer F."/>
            <person name="Land M."/>
            <person name="Hauser L."/>
            <person name="Kyrpides N."/>
            <person name="Anderson I."/>
            <person name="Wall J.D."/>
            <person name="Arkin A.P."/>
            <person name="Dehal P."/>
            <person name="Chivian D."/>
            <person name="Giles B."/>
            <person name="Hazen T.C."/>
        </authorList>
    </citation>
    <scope>NUCLEOTIDE SEQUENCE [LARGE SCALE GENOMIC DNA]</scope>
    <source>
        <strain evidence="8">ATCC 14822 / DSM 2638 / NCIMB 8403 / VKM B-1763</strain>
    </source>
</reference>
<dbReference type="PROSITE" id="PS51257">
    <property type="entry name" value="PROKAR_LIPOPROTEIN"/>
    <property type="match status" value="1"/>
</dbReference>
<dbReference type="InterPro" id="IPR058625">
    <property type="entry name" value="MdtA-like_BSH"/>
</dbReference>
<feature type="domain" description="Multidrug resistance protein MdtA-like alpha-helical hairpin" evidence="3">
    <location>
        <begin position="103"/>
        <end position="151"/>
    </location>
</feature>
<dbReference type="eggNOG" id="COG0845">
    <property type="taxonomic scope" value="Bacteria"/>
</dbReference>
<evidence type="ECO:0000256" key="2">
    <source>
        <dbReference type="SAM" id="Coils"/>
    </source>
</evidence>
<evidence type="ECO:0000259" key="4">
    <source>
        <dbReference type="Pfam" id="PF25917"/>
    </source>
</evidence>
<protein>
    <submittedName>
        <fullName evidence="7">Efflux transporter, RND family, MFP subunit</fullName>
    </submittedName>
</protein>
<evidence type="ECO:0000259" key="3">
    <source>
        <dbReference type="Pfam" id="PF25876"/>
    </source>
</evidence>
<dbReference type="GO" id="GO:1990281">
    <property type="term" value="C:efflux pump complex"/>
    <property type="evidence" value="ECO:0007669"/>
    <property type="project" value="TreeGrafter"/>
</dbReference>
<evidence type="ECO:0000259" key="5">
    <source>
        <dbReference type="Pfam" id="PF25954"/>
    </source>
</evidence>
<feature type="domain" description="YknX-like C-terminal permuted SH3-like" evidence="6">
    <location>
        <begin position="278"/>
        <end position="344"/>
    </location>
</feature>
<name>C6BZV7_MARSD</name>
<dbReference type="EMBL" id="CP001649">
    <property type="protein sequence ID" value="ACS79014.1"/>
    <property type="molecule type" value="Genomic_DNA"/>
</dbReference>
<dbReference type="SUPFAM" id="SSF111369">
    <property type="entry name" value="HlyD-like secretion proteins"/>
    <property type="match status" value="1"/>
</dbReference>
<dbReference type="GO" id="GO:0015562">
    <property type="term" value="F:efflux transmembrane transporter activity"/>
    <property type="evidence" value="ECO:0007669"/>
    <property type="project" value="TreeGrafter"/>
</dbReference>
<dbReference type="PANTHER" id="PTHR30469">
    <property type="entry name" value="MULTIDRUG RESISTANCE PROTEIN MDTA"/>
    <property type="match status" value="1"/>
</dbReference>
<dbReference type="RefSeq" id="WP_015850833.1">
    <property type="nucleotide sequence ID" value="NC_012881.1"/>
</dbReference>
<dbReference type="Pfam" id="PF25954">
    <property type="entry name" value="Beta-barrel_RND_2"/>
    <property type="match status" value="1"/>
</dbReference>
<evidence type="ECO:0000313" key="8">
    <source>
        <dbReference type="Proteomes" id="UP000002601"/>
    </source>
</evidence>
<dbReference type="Gene3D" id="2.40.420.20">
    <property type="match status" value="1"/>
</dbReference>
<keyword evidence="2" id="KW-0175">Coiled coil</keyword>
<dbReference type="InterPro" id="IPR058637">
    <property type="entry name" value="YknX-like_C"/>
</dbReference>
<dbReference type="KEGG" id="dsa:Desal_0949"/>
<dbReference type="Proteomes" id="UP000002601">
    <property type="component" value="Chromosome"/>
</dbReference>
<dbReference type="NCBIfam" id="TIGR01730">
    <property type="entry name" value="RND_mfp"/>
    <property type="match status" value="1"/>
</dbReference>
<dbReference type="InterPro" id="IPR058792">
    <property type="entry name" value="Beta-barrel_RND_2"/>
</dbReference>
<keyword evidence="8" id="KW-1185">Reference proteome</keyword>
<feature type="domain" description="CusB-like beta-barrel" evidence="5">
    <location>
        <begin position="200"/>
        <end position="270"/>
    </location>
</feature>
<dbReference type="STRING" id="526222.Desal_0949"/>
<feature type="domain" description="Multidrug resistance protein MdtA-like barrel-sandwich hybrid" evidence="4">
    <location>
        <begin position="66"/>
        <end position="187"/>
    </location>
</feature>
<dbReference type="Gene3D" id="2.40.50.100">
    <property type="match status" value="1"/>
</dbReference>
<dbReference type="AlphaFoldDB" id="C6BZV7"/>
<accession>C6BZV7</accession>
<dbReference type="Gene3D" id="2.40.30.170">
    <property type="match status" value="1"/>
</dbReference>
<evidence type="ECO:0000256" key="1">
    <source>
        <dbReference type="ARBA" id="ARBA00009477"/>
    </source>
</evidence>
<proteinExistence type="inferred from homology"/>
<gene>
    <name evidence="7" type="ordered locus">Desal_0949</name>
</gene>
<dbReference type="PANTHER" id="PTHR30469:SF15">
    <property type="entry name" value="HLYD FAMILY OF SECRETION PROTEINS"/>
    <property type="match status" value="1"/>
</dbReference>
<dbReference type="HOGENOM" id="CLU_018816_1_2_7"/>
<dbReference type="OrthoDB" id="9800209at2"/>